<dbReference type="PANTHER" id="PTHR37828:SF1">
    <property type="entry name" value="YCII-RELATED DOMAIN-CONTAINING PROTEIN"/>
    <property type="match status" value="1"/>
</dbReference>
<dbReference type="InterPro" id="IPR011008">
    <property type="entry name" value="Dimeric_a/b-barrel"/>
</dbReference>
<name>A1AQG9_PELPD</name>
<dbReference type="PANTHER" id="PTHR37828">
    <property type="entry name" value="GSR2449 PROTEIN"/>
    <property type="match status" value="1"/>
</dbReference>
<dbReference type="STRING" id="338966.Ppro_1981"/>
<dbReference type="EMBL" id="CP000482">
    <property type="protein sequence ID" value="ABK99589.1"/>
    <property type="molecule type" value="Genomic_DNA"/>
</dbReference>
<keyword evidence="4" id="KW-1185">Reference proteome</keyword>
<accession>A1AQG9</accession>
<dbReference type="RefSeq" id="WP_011735855.1">
    <property type="nucleotide sequence ID" value="NC_008609.1"/>
</dbReference>
<organism evidence="3 4">
    <name type="scientific">Pelobacter propionicus (strain DSM 2379 / NBRC 103807 / OttBd1)</name>
    <dbReference type="NCBI Taxonomy" id="338966"/>
    <lineage>
        <taxon>Bacteria</taxon>
        <taxon>Pseudomonadati</taxon>
        <taxon>Thermodesulfobacteriota</taxon>
        <taxon>Desulfuromonadia</taxon>
        <taxon>Desulfuromonadales</taxon>
        <taxon>Desulfuromonadaceae</taxon>
        <taxon>Pelobacter</taxon>
    </lineage>
</organism>
<feature type="domain" description="YCII-related" evidence="2">
    <location>
        <begin position="1"/>
        <end position="82"/>
    </location>
</feature>
<proteinExistence type="inferred from homology"/>
<dbReference type="InterPro" id="IPR005545">
    <property type="entry name" value="YCII"/>
</dbReference>
<dbReference type="KEGG" id="ppd:Ppro_1981"/>
<dbReference type="SUPFAM" id="SSF54909">
    <property type="entry name" value="Dimeric alpha+beta barrel"/>
    <property type="match status" value="1"/>
</dbReference>
<comment type="similarity">
    <text evidence="1">Belongs to the YciI family.</text>
</comment>
<dbReference type="eggNOG" id="COG2350">
    <property type="taxonomic scope" value="Bacteria"/>
</dbReference>
<dbReference type="AlphaFoldDB" id="A1AQG9"/>
<dbReference type="OrthoDB" id="9814407at2"/>
<evidence type="ECO:0000313" key="4">
    <source>
        <dbReference type="Proteomes" id="UP000006732"/>
    </source>
</evidence>
<protein>
    <submittedName>
        <fullName evidence="3">YCII-related protein</fullName>
    </submittedName>
</protein>
<sequence length="96" mass="10767">MFIVSLHYTQPLEVVECQLQAHRAFLDRFYQQGVFIASGRKVPRNGGVILAKGVTHAELEKILDQDPFRAQGVADYQITEFTANRTSADFAGLLEL</sequence>
<evidence type="ECO:0000259" key="2">
    <source>
        <dbReference type="Pfam" id="PF03795"/>
    </source>
</evidence>
<evidence type="ECO:0000256" key="1">
    <source>
        <dbReference type="ARBA" id="ARBA00007689"/>
    </source>
</evidence>
<evidence type="ECO:0000313" key="3">
    <source>
        <dbReference type="EMBL" id="ABK99589.1"/>
    </source>
</evidence>
<gene>
    <name evidence="3" type="ordered locus">Ppro_1981</name>
</gene>
<dbReference type="Proteomes" id="UP000006732">
    <property type="component" value="Chromosome"/>
</dbReference>
<reference evidence="3 4" key="1">
    <citation type="submission" date="2006-10" db="EMBL/GenBank/DDBJ databases">
        <title>Complete sequence of chromosome of Pelobacter propionicus DSM 2379.</title>
        <authorList>
            <consortium name="US DOE Joint Genome Institute"/>
            <person name="Copeland A."/>
            <person name="Lucas S."/>
            <person name="Lapidus A."/>
            <person name="Barry K."/>
            <person name="Detter J.C."/>
            <person name="Glavina del Rio T."/>
            <person name="Hammon N."/>
            <person name="Israni S."/>
            <person name="Dalin E."/>
            <person name="Tice H."/>
            <person name="Pitluck S."/>
            <person name="Saunders E."/>
            <person name="Brettin T."/>
            <person name="Bruce D."/>
            <person name="Han C."/>
            <person name="Tapia R."/>
            <person name="Schmutz J."/>
            <person name="Larimer F."/>
            <person name="Land M."/>
            <person name="Hauser L."/>
            <person name="Kyrpides N."/>
            <person name="Kim E."/>
            <person name="Lovley D."/>
            <person name="Richardson P."/>
        </authorList>
    </citation>
    <scope>NUCLEOTIDE SEQUENCE [LARGE SCALE GENOMIC DNA]</scope>
    <source>
        <strain evidence="4">DSM 2379 / NBRC 103807 / OttBd1</strain>
    </source>
</reference>
<dbReference type="Pfam" id="PF03795">
    <property type="entry name" value="YCII"/>
    <property type="match status" value="1"/>
</dbReference>
<dbReference type="HOGENOM" id="CLU_110355_6_1_7"/>
<dbReference type="Gene3D" id="3.30.70.1060">
    <property type="entry name" value="Dimeric alpha+beta barrel"/>
    <property type="match status" value="1"/>
</dbReference>